<sequence length="339" mass="36322">MNTTQPESAGSQQNGIHSPRLIVNTLPLNAEQRGRFAQAADGIRQEFVNDTADRENMIWHAELPAALRPETTAIIGNVPPADAAQCPRLEWLQTTSAGVDRYVAPGALAEPVAVTNATGAYGLTVSEHMFALMWALMKQLPDYARNQAAHRWADAGKVMSPQGAAAVVIGTGDIGSCFAKLVKSVGMRTYGVRRNADQGAEGIDDMYGFEDLDGLLALADVVAMVVPSTPQTHHLLDARRLGLMKSNAIVINAGRGDAIDPKALLDVLRVGGIHGAGLDVTEPEPLPADDPLWDEPRCLITPHVAGGNHLAQTSDAIIAIALENVRRYAAREPFVNRRR</sequence>
<reference evidence="4 5" key="1">
    <citation type="submission" date="2014-03" db="EMBL/GenBank/DDBJ databases">
        <title>Genomics of Bifidobacteria.</title>
        <authorList>
            <person name="Ventura M."/>
            <person name="Milani C."/>
            <person name="Lugli G.A."/>
        </authorList>
    </citation>
    <scope>NUCLEOTIDE SEQUENCE [LARGE SCALE GENOMIC DNA]</scope>
    <source>
        <strain evidence="4 5">LMG 11597</strain>
    </source>
</reference>
<dbReference type="RefSeq" id="WP_024463753.1">
    <property type="nucleotide sequence ID" value="NZ_CP062939.1"/>
</dbReference>
<dbReference type="EC" id="1.1.1.81" evidence="4"/>
<dbReference type="EC" id="1.1.1.79" evidence="4"/>
<accession>A0A087EB70</accession>
<dbReference type="OrthoDB" id="4324715at2"/>
<dbReference type="InterPro" id="IPR006140">
    <property type="entry name" value="D-isomer_DH_NAD-bd"/>
</dbReference>
<dbReference type="Gene3D" id="3.40.50.720">
    <property type="entry name" value="NAD(P)-binding Rossmann-like Domain"/>
    <property type="match status" value="2"/>
</dbReference>
<evidence type="ECO:0000256" key="1">
    <source>
        <dbReference type="ARBA" id="ARBA00023002"/>
    </source>
</evidence>
<dbReference type="Proteomes" id="UP000029055">
    <property type="component" value="Unassembled WGS sequence"/>
</dbReference>
<organism evidence="4 5">
    <name type="scientific">Bifidobacterium subtile</name>
    <dbReference type="NCBI Taxonomy" id="77635"/>
    <lineage>
        <taxon>Bacteria</taxon>
        <taxon>Bacillati</taxon>
        <taxon>Actinomycetota</taxon>
        <taxon>Actinomycetes</taxon>
        <taxon>Bifidobacteriales</taxon>
        <taxon>Bifidobacteriaceae</taxon>
        <taxon>Bifidobacterium</taxon>
    </lineage>
</organism>
<gene>
    <name evidence="4" type="ORF">BISU_1550</name>
</gene>
<name>A0A087EB70_9BIFI</name>
<dbReference type="InterPro" id="IPR036291">
    <property type="entry name" value="NAD(P)-bd_dom_sf"/>
</dbReference>
<dbReference type="eggNOG" id="COG0111">
    <property type="taxonomic scope" value="Bacteria"/>
</dbReference>
<keyword evidence="1 4" id="KW-0560">Oxidoreductase</keyword>
<feature type="domain" description="D-isomer specific 2-hydroxyacid dehydrogenase NAD-binding" evidence="3">
    <location>
        <begin position="130"/>
        <end position="305"/>
    </location>
</feature>
<dbReference type="SUPFAM" id="SSF51735">
    <property type="entry name" value="NAD(P)-binding Rossmann-fold domains"/>
    <property type="match status" value="1"/>
</dbReference>
<dbReference type="AlphaFoldDB" id="A0A087EB70"/>
<keyword evidence="5" id="KW-1185">Reference proteome</keyword>
<evidence type="ECO:0000313" key="5">
    <source>
        <dbReference type="Proteomes" id="UP000029055"/>
    </source>
</evidence>
<dbReference type="CDD" id="cd05300">
    <property type="entry name" value="2-Hacid_dh_1"/>
    <property type="match status" value="1"/>
</dbReference>
<dbReference type="SUPFAM" id="SSF52283">
    <property type="entry name" value="Formate/glycerate dehydrogenase catalytic domain-like"/>
    <property type="match status" value="1"/>
</dbReference>
<dbReference type="PANTHER" id="PTHR43333:SF1">
    <property type="entry name" value="D-ISOMER SPECIFIC 2-HYDROXYACID DEHYDROGENASE NAD-BINDING DOMAIN-CONTAINING PROTEIN"/>
    <property type="match status" value="1"/>
</dbReference>
<dbReference type="GO" id="GO:0051287">
    <property type="term" value="F:NAD binding"/>
    <property type="evidence" value="ECO:0007669"/>
    <property type="project" value="InterPro"/>
</dbReference>
<evidence type="ECO:0000256" key="2">
    <source>
        <dbReference type="ARBA" id="ARBA00023027"/>
    </source>
</evidence>
<proteinExistence type="predicted"/>
<dbReference type="STRING" id="77635.BISU_1550"/>
<dbReference type="GO" id="GO:0016618">
    <property type="term" value="F:hydroxypyruvate reductase [NAD(P)H] activity"/>
    <property type="evidence" value="ECO:0007669"/>
    <property type="project" value="UniProtKB-EC"/>
</dbReference>
<dbReference type="PANTHER" id="PTHR43333">
    <property type="entry name" value="2-HACID_DH_C DOMAIN-CONTAINING PROTEIN"/>
    <property type="match status" value="1"/>
</dbReference>
<comment type="caution">
    <text evidence="4">The sequence shown here is derived from an EMBL/GenBank/DDBJ whole genome shotgun (WGS) entry which is preliminary data.</text>
</comment>
<protein>
    <submittedName>
        <fullName evidence="4">Sera1</fullName>
        <ecNumber evidence="4">1.1.1.79</ecNumber>
        <ecNumber evidence="4">1.1.1.81</ecNumber>
    </submittedName>
</protein>
<dbReference type="Pfam" id="PF02826">
    <property type="entry name" value="2-Hacid_dh_C"/>
    <property type="match status" value="1"/>
</dbReference>
<evidence type="ECO:0000259" key="3">
    <source>
        <dbReference type="Pfam" id="PF02826"/>
    </source>
</evidence>
<dbReference type="EMBL" id="JGZR01000002">
    <property type="protein sequence ID" value="KFJ05021.1"/>
    <property type="molecule type" value="Genomic_DNA"/>
</dbReference>
<keyword evidence="2" id="KW-0520">NAD</keyword>
<evidence type="ECO:0000313" key="4">
    <source>
        <dbReference type="EMBL" id="KFJ05021.1"/>
    </source>
</evidence>
<dbReference type="GO" id="GO:0030267">
    <property type="term" value="F:glyoxylate reductase (NADPH) activity"/>
    <property type="evidence" value="ECO:0007669"/>
    <property type="project" value="UniProtKB-EC"/>
</dbReference>